<dbReference type="EMBL" id="DF820463">
    <property type="protein sequence ID" value="GAK55121.1"/>
    <property type="molecule type" value="Genomic_DNA"/>
</dbReference>
<gene>
    <name evidence="1" type="ORF">U27_01952</name>
</gene>
<sequence length="37" mass="4341">MKEELFEELLESVKQGDAILRGEMEPERSFEFDPPDV</sequence>
<evidence type="ECO:0000313" key="2">
    <source>
        <dbReference type="Proteomes" id="UP000030661"/>
    </source>
</evidence>
<dbReference type="Proteomes" id="UP000030661">
    <property type="component" value="Unassembled WGS sequence"/>
</dbReference>
<dbReference type="HOGENOM" id="CLU_3340540_0_0_0"/>
<dbReference type="AlphaFoldDB" id="A0A0S6WA17"/>
<reference evidence="1" key="1">
    <citation type="journal article" date="2015" name="PeerJ">
        <title>First genomic representation of candidate bacterial phylum KSB3 points to enhanced environmental sensing as a trigger of wastewater bulking.</title>
        <authorList>
            <person name="Sekiguchi Y."/>
            <person name="Ohashi A."/>
            <person name="Parks D.H."/>
            <person name="Yamauchi T."/>
            <person name="Tyson G.W."/>
            <person name="Hugenholtz P."/>
        </authorList>
    </citation>
    <scope>NUCLEOTIDE SEQUENCE [LARGE SCALE GENOMIC DNA]</scope>
</reference>
<proteinExistence type="predicted"/>
<dbReference type="STRING" id="1499967.U27_01952"/>
<accession>A0A0S6WA17</accession>
<evidence type="ECO:0000313" key="1">
    <source>
        <dbReference type="EMBL" id="GAK55121.1"/>
    </source>
</evidence>
<name>A0A0S6WA17_VECG1</name>
<organism evidence="1">
    <name type="scientific">Vecturithrix granuli</name>
    <dbReference type="NCBI Taxonomy" id="1499967"/>
    <lineage>
        <taxon>Bacteria</taxon>
        <taxon>Candidatus Moduliflexota</taxon>
        <taxon>Candidatus Vecturitrichia</taxon>
        <taxon>Candidatus Vecturitrichales</taxon>
        <taxon>Candidatus Vecturitrichaceae</taxon>
        <taxon>Candidatus Vecturithrix</taxon>
    </lineage>
</organism>
<protein>
    <submittedName>
        <fullName evidence="1">Uncharacterized protein</fullName>
    </submittedName>
</protein>
<keyword evidence="2" id="KW-1185">Reference proteome</keyword>